<dbReference type="RefSeq" id="XP_018285753.1">
    <property type="nucleotide sequence ID" value="XM_018428622.1"/>
</dbReference>
<reference evidence="9" key="1">
    <citation type="submission" date="2015-06" db="EMBL/GenBank/DDBJ databases">
        <title>Expansion of signal transduction pathways in fungi by whole-genome duplication.</title>
        <authorList>
            <consortium name="DOE Joint Genome Institute"/>
            <person name="Corrochano L.M."/>
            <person name="Kuo A."/>
            <person name="Marcet-Houben M."/>
            <person name="Polaino S."/>
            <person name="Salamov A."/>
            <person name="Villalobos J.M."/>
            <person name="Alvarez M.I."/>
            <person name="Avalos J."/>
            <person name="Benito E.P."/>
            <person name="Benoit I."/>
            <person name="Burger G."/>
            <person name="Camino L.P."/>
            <person name="Canovas D."/>
            <person name="Cerda-Olmedo E."/>
            <person name="Cheng J.-F."/>
            <person name="Dominguez A."/>
            <person name="Elias M."/>
            <person name="Eslava A.P."/>
            <person name="Glaser F."/>
            <person name="Grimwood J."/>
            <person name="Gutierrez G."/>
            <person name="Heitman J."/>
            <person name="Henrissat B."/>
            <person name="Iturriaga E.A."/>
            <person name="Lang B.F."/>
            <person name="Lavin J.L."/>
            <person name="Lee S."/>
            <person name="Li W."/>
            <person name="Lindquist E."/>
            <person name="Lopez-Garcia S."/>
            <person name="Luque E.M."/>
            <person name="Marcos A.T."/>
            <person name="Martin J."/>
            <person name="McCluskey K."/>
            <person name="Medina H.R."/>
            <person name="Miralles-Duran A."/>
            <person name="Miyazaki A."/>
            <person name="Munoz-Torres E."/>
            <person name="Oguiza J.A."/>
            <person name="Ohm R."/>
            <person name="Olmedo M."/>
            <person name="Orejas M."/>
            <person name="Ortiz-Castellanos L."/>
            <person name="Pisabarro A.G."/>
            <person name="Rodriguez-Romero J."/>
            <person name="Ruiz-Herrera J."/>
            <person name="Ruiz-Vazquez R."/>
            <person name="Sanz C."/>
            <person name="Schackwitz W."/>
            <person name="Schmutz J."/>
            <person name="Shahriari M."/>
            <person name="Shelest E."/>
            <person name="Silva-Franco F."/>
            <person name="Soanes D."/>
            <person name="Syed K."/>
            <person name="Tagua V.G."/>
            <person name="Talbot N.J."/>
            <person name="Thon M."/>
            <person name="De vries R.P."/>
            <person name="Wiebenga A."/>
            <person name="Yadav J.S."/>
            <person name="Braun E.L."/>
            <person name="Baker S."/>
            <person name="Garre V."/>
            <person name="Horwitz B."/>
            <person name="Torres-Martinez S."/>
            <person name="Idnurm A."/>
            <person name="Herrera-Estrella A."/>
            <person name="Gabaldon T."/>
            <person name="Grigoriev I.V."/>
        </authorList>
    </citation>
    <scope>NUCLEOTIDE SEQUENCE [LARGE SCALE GENOMIC DNA]</scope>
    <source>
        <strain evidence="9">NRRL 1555(-)</strain>
    </source>
</reference>
<name>A0A162TJW1_PHYB8</name>
<dbReference type="GeneID" id="28989528"/>
<evidence type="ECO:0000313" key="8">
    <source>
        <dbReference type="EMBL" id="OAD67713.1"/>
    </source>
</evidence>
<feature type="transmembrane region" description="Helical" evidence="7">
    <location>
        <begin position="6"/>
        <end position="25"/>
    </location>
</feature>
<dbReference type="SMART" id="SM00679">
    <property type="entry name" value="CTNS"/>
    <property type="match status" value="2"/>
</dbReference>
<accession>A0A162TJW1</accession>
<proteinExistence type="inferred from homology"/>
<feature type="transmembrane region" description="Helical" evidence="7">
    <location>
        <begin position="75"/>
        <end position="93"/>
    </location>
</feature>
<dbReference type="PANTHER" id="PTHR16201:SF34">
    <property type="entry name" value="LYSOSOMAL AMINO ACID TRANSPORTER 1"/>
    <property type="match status" value="1"/>
</dbReference>
<dbReference type="InterPro" id="IPR006603">
    <property type="entry name" value="PQ-loop_rpt"/>
</dbReference>
<dbReference type="AlphaFoldDB" id="A0A162TJW1"/>
<feature type="transmembrane region" description="Helical" evidence="7">
    <location>
        <begin position="46"/>
        <end position="69"/>
    </location>
</feature>
<dbReference type="InterPro" id="IPR051415">
    <property type="entry name" value="LAAT-1"/>
</dbReference>
<dbReference type="VEuPathDB" id="FungiDB:PHYBLDRAFT_118208"/>
<evidence type="ECO:0000256" key="7">
    <source>
        <dbReference type="SAM" id="Phobius"/>
    </source>
</evidence>
<dbReference type="InParanoid" id="A0A162TJW1"/>
<evidence type="ECO:0000256" key="1">
    <source>
        <dbReference type="ARBA" id="ARBA00004141"/>
    </source>
</evidence>
<evidence type="ECO:0000256" key="5">
    <source>
        <dbReference type="ARBA" id="ARBA00038039"/>
    </source>
</evidence>
<dbReference type="GO" id="GO:0000329">
    <property type="term" value="C:fungal-type vacuole membrane"/>
    <property type="evidence" value="ECO:0007669"/>
    <property type="project" value="TreeGrafter"/>
</dbReference>
<dbReference type="Gene3D" id="1.20.1280.290">
    <property type="match status" value="2"/>
</dbReference>
<dbReference type="Proteomes" id="UP000077315">
    <property type="component" value="Unassembled WGS sequence"/>
</dbReference>
<dbReference type="GO" id="GO:0034488">
    <property type="term" value="P:basic amino acid transmembrane export from vacuole"/>
    <property type="evidence" value="ECO:0007669"/>
    <property type="project" value="TreeGrafter"/>
</dbReference>
<evidence type="ECO:0000256" key="6">
    <source>
        <dbReference type="ARBA" id="ARBA00050768"/>
    </source>
</evidence>
<keyword evidence="9" id="KW-1185">Reference proteome</keyword>
<gene>
    <name evidence="8" type="ORF">PHYBLDRAFT_118208</name>
</gene>
<comment type="similarity">
    <text evidence="5">Belongs to the laat-1 family.</text>
</comment>
<comment type="catalytic activity">
    <reaction evidence="6">
        <text>L-histidine(out) + L-arginine(in) = L-histidine(in) + L-arginine(out)</text>
        <dbReference type="Rhea" id="RHEA:71063"/>
        <dbReference type="ChEBI" id="CHEBI:32682"/>
        <dbReference type="ChEBI" id="CHEBI:57595"/>
    </reaction>
</comment>
<sequence length="274" mass="30671">FGECVYGTQGATSLLLGYMSMAFWFNAQLPQLITNYRKSSAEGLSLPFLFIWLLGDTANLIGCILTHQLPFQQYLGMYFVSVDVCLLVQWIYYNKFSPPNHLSDTAKEYEYNRAKISAFQHPSVLTPLLIQTNPGQILTDEIAPYSVSASPSNTTFTTIASAETSITDDPLIIGRIFAWTCTCLYLMSRIPQIRKNYKRQSVEGLSPSLFIFAVGGNLTYALSILTHPGQTLNSLLDALPYLIGSAGTLSFDATIFIQFFWYKRRDTSNNLNIV</sequence>
<organism evidence="8 9">
    <name type="scientific">Phycomyces blakesleeanus (strain ATCC 8743b / DSM 1359 / FGSC 10004 / NBRC 33097 / NRRL 1555)</name>
    <dbReference type="NCBI Taxonomy" id="763407"/>
    <lineage>
        <taxon>Eukaryota</taxon>
        <taxon>Fungi</taxon>
        <taxon>Fungi incertae sedis</taxon>
        <taxon>Mucoromycota</taxon>
        <taxon>Mucoromycotina</taxon>
        <taxon>Mucoromycetes</taxon>
        <taxon>Mucorales</taxon>
        <taxon>Phycomycetaceae</taxon>
        <taxon>Phycomyces</taxon>
    </lineage>
</organism>
<dbReference type="FunFam" id="1.20.1280.290:FF:000009">
    <property type="entry name" value="PQ loop repeat family protein"/>
    <property type="match status" value="1"/>
</dbReference>
<comment type="subcellular location">
    <subcellularLocation>
        <location evidence="1">Membrane</location>
        <topology evidence="1">Multi-pass membrane protein</topology>
    </subcellularLocation>
</comment>
<feature type="non-terminal residue" evidence="8">
    <location>
        <position position="1"/>
    </location>
</feature>
<evidence type="ECO:0000256" key="2">
    <source>
        <dbReference type="ARBA" id="ARBA00022692"/>
    </source>
</evidence>
<evidence type="ECO:0000313" key="9">
    <source>
        <dbReference type="Proteomes" id="UP000077315"/>
    </source>
</evidence>
<dbReference type="PANTHER" id="PTHR16201">
    <property type="entry name" value="SEVEN TRANSMEMBRANE PROTEIN 1-RELATED"/>
    <property type="match status" value="1"/>
</dbReference>
<evidence type="ECO:0000256" key="4">
    <source>
        <dbReference type="ARBA" id="ARBA00023136"/>
    </source>
</evidence>
<dbReference type="GO" id="GO:0015174">
    <property type="term" value="F:basic amino acid transmembrane transporter activity"/>
    <property type="evidence" value="ECO:0007669"/>
    <property type="project" value="TreeGrafter"/>
</dbReference>
<keyword evidence="2 7" id="KW-0812">Transmembrane</keyword>
<dbReference type="EMBL" id="KV440998">
    <property type="protein sequence ID" value="OAD67713.1"/>
    <property type="molecule type" value="Genomic_DNA"/>
</dbReference>
<protein>
    <submittedName>
        <fullName evidence="8">Uncharacterized protein</fullName>
    </submittedName>
</protein>
<dbReference type="Pfam" id="PF04193">
    <property type="entry name" value="PQ-loop"/>
    <property type="match status" value="2"/>
</dbReference>
<evidence type="ECO:0000256" key="3">
    <source>
        <dbReference type="ARBA" id="ARBA00022989"/>
    </source>
</evidence>
<feature type="transmembrane region" description="Helical" evidence="7">
    <location>
        <begin position="238"/>
        <end position="262"/>
    </location>
</feature>
<dbReference type="OrthoDB" id="8048523at2759"/>
<keyword evidence="3 7" id="KW-1133">Transmembrane helix</keyword>
<keyword evidence="4 7" id="KW-0472">Membrane</keyword>
<feature type="transmembrane region" description="Helical" evidence="7">
    <location>
        <begin position="204"/>
        <end position="226"/>
    </location>
</feature>